<name>A0A2V3J4M7_9FLOR</name>
<evidence type="ECO:0000256" key="1">
    <source>
        <dbReference type="SAM" id="MobiDB-lite"/>
    </source>
</evidence>
<feature type="region of interest" description="Disordered" evidence="1">
    <location>
        <begin position="1"/>
        <end position="89"/>
    </location>
</feature>
<dbReference type="EMBL" id="NBIV01000009">
    <property type="protein sequence ID" value="PXF49072.1"/>
    <property type="molecule type" value="Genomic_DNA"/>
</dbReference>
<sequence>MSLPPPTRRRQFLSRSSSSSRAPRRVLARLTSHRRPPPSSSKTPHAPSRPQPPQKLPHNPTNPLLDAHTSDVSDSTSNEPTSSPDADLLFIDDVPHIKISNVGEEEEPLIPDNASSFNVPLSSEQSNLSQHAMRSHNDRLLQENRSLQTQNSQLQSELDAHRARASTTSAELLSLTRQLADTRSKLNNRIRQLESELASATCATSTCTHHSRTARTRASVPSPVPTSPRTPNELPPSQPSTNHLAFNRVQSTGSVAESTRRRSVRHSASLRNSTVRRVMDADTSVASPATRARQSLIRRAFVAHIHAQKYRTARQAWIQFLGAHRQAVELSSFAACVRGLAVAAEASDRELQLLMQEICEVPVSQHTVMTWAMFSRFYDSTRKEFM</sequence>
<protein>
    <submittedName>
        <fullName evidence="2">Uncharacterized protein</fullName>
    </submittedName>
</protein>
<proteinExistence type="predicted"/>
<gene>
    <name evidence="2" type="ORF">BWQ96_01210</name>
</gene>
<feature type="compositionally biased region" description="Pro residues" evidence="1">
    <location>
        <begin position="222"/>
        <end position="238"/>
    </location>
</feature>
<organism evidence="2 3">
    <name type="scientific">Gracilariopsis chorda</name>
    <dbReference type="NCBI Taxonomy" id="448386"/>
    <lineage>
        <taxon>Eukaryota</taxon>
        <taxon>Rhodophyta</taxon>
        <taxon>Florideophyceae</taxon>
        <taxon>Rhodymeniophycidae</taxon>
        <taxon>Gracilariales</taxon>
        <taxon>Gracilariaceae</taxon>
        <taxon>Gracilariopsis</taxon>
    </lineage>
</organism>
<feature type="region of interest" description="Disordered" evidence="1">
    <location>
        <begin position="201"/>
        <end position="272"/>
    </location>
</feature>
<feature type="compositionally biased region" description="Polar residues" evidence="1">
    <location>
        <begin position="70"/>
        <end position="84"/>
    </location>
</feature>
<feature type="compositionally biased region" description="Polar residues" evidence="1">
    <location>
        <begin position="113"/>
        <end position="132"/>
    </location>
</feature>
<evidence type="ECO:0000313" key="3">
    <source>
        <dbReference type="Proteomes" id="UP000247409"/>
    </source>
</evidence>
<feature type="compositionally biased region" description="Basic residues" evidence="1">
    <location>
        <begin position="22"/>
        <end position="36"/>
    </location>
</feature>
<accession>A0A2V3J4M7</accession>
<dbReference type="Proteomes" id="UP000247409">
    <property type="component" value="Unassembled WGS sequence"/>
</dbReference>
<feature type="region of interest" description="Disordered" evidence="1">
    <location>
        <begin position="105"/>
        <end position="135"/>
    </location>
</feature>
<dbReference type="OrthoDB" id="10531641at2759"/>
<comment type="caution">
    <text evidence="2">The sequence shown here is derived from an EMBL/GenBank/DDBJ whole genome shotgun (WGS) entry which is preliminary data.</text>
</comment>
<keyword evidence="3" id="KW-1185">Reference proteome</keyword>
<evidence type="ECO:0000313" key="2">
    <source>
        <dbReference type="EMBL" id="PXF49072.1"/>
    </source>
</evidence>
<dbReference type="AlphaFoldDB" id="A0A2V3J4M7"/>
<feature type="compositionally biased region" description="Polar residues" evidence="1">
    <location>
        <begin position="239"/>
        <end position="257"/>
    </location>
</feature>
<reference evidence="2 3" key="1">
    <citation type="journal article" date="2018" name="Mol. Biol. Evol.">
        <title>Analysis of the draft genome of the red seaweed Gracilariopsis chorda provides insights into genome size evolution in Rhodophyta.</title>
        <authorList>
            <person name="Lee J."/>
            <person name="Yang E.C."/>
            <person name="Graf L."/>
            <person name="Yang J.H."/>
            <person name="Qiu H."/>
            <person name="Zel Zion U."/>
            <person name="Chan C.X."/>
            <person name="Stephens T.G."/>
            <person name="Weber A.P.M."/>
            <person name="Boo G.H."/>
            <person name="Boo S.M."/>
            <person name="Kim K.M."/>
            <person name="Shin Y."/>
            <person name="Jung M."/>
            <person name="Lee S.J."/>
            <person name="Yim H.S."/>
            <person name="Lee J.H."/>
            <person name="Bhattacharya D."/>
            <person name="Yoon H.S."/>
        </authorList>
    </citation>
    <scope>NUCLEOTIDE SEQUENCE [LARGE SCALE GENOMIC DNA]</scope>
    <source>
        <strain evidence="2 3">SKKU-2015</strain>
        <tissue evidence="2">Whole body</tissue>
    </source>
</reference>